<accession>A0A7G8PWK3</accession>
<dbReference type="KEGG" id="alti:ALE3EI_2174"/>
<dbReference type="PANTHER" id="PTHR43212:SF3">
    <property type="entry name" value="QUERCETIN 2,3-DIOXYGENASE"/>
    <property type="match status" value="1"/>
</dbReference>
<dbReference type="InterPro" id="IPR003829">
    <property type="entry name" value="Pirin_N_dom"/>
</dbReference>
<feature type="domain" description="Quercetin 2,3-dioxygenase C-terminal cupin" evidence="4">
    <location>
        <begin position="154"/>
        <end position="224"/>
    </location>
</feature>
<gene>
    <name evidence="5" type="ORF">ALE3EI_2174</name>
</gene>
<dbReference type="AlphaFoldDB" id="A0A7G8PWK3"/>
<dbReference type="Proteomes" id="UP000515514">
    <property type="component" value="Chromosome"/>
</dbReference>
<sequence>MQTFTFKSDNRLLETRGFAKIYHVCEDIGKKGIFDDFIKLREFSLKPGMGFLPQLHRSVDIITIPLKGIIEQNNDLGNKLIAQNGEYCFLSTGSGVMHYEFNKSYDENLHCLEIEIKRKASEKNSPKNTILKLEERSNTLLQINNRYATGLEQYSIYKGTSEKGKAFTHQLQHYENTVILYVIKGDLLINESTHLKSKDTFASRYTEALTITCTKKSDFILIELPLQNLQQKTA</sequence>
<organism evidence="5 6">
    <name type="scientific">Constantimarinum furrinae</name>
    <dbReference type="NCBI Taxonomy" id="2562285"/>
    <lineage>
        <taxon>Bacteria</taxon>
        <taxon>Pseudomonadati</taxon>
        <taxon>Bacteroidota</taxon>
        <taxon>Flavobacteriia</taxon>
        <taxon>Flavobacteriales</taxon>
        <taxon>Flavobacteriaceae</taxon>
        <taxon>Altibacter/Constantimarinum group</taxon>
        <taxon>Constantimarinum</taxon>
    </lineage>
</organism>
<feature type="domain" description="Pirin N-terminal" evidence="3">
    <location>
        <begin position="41"/>
        <end position="113"/>
    </location>
</feature>
<name>A0A7G8PWK3_9FLAO</name>
<evidence type="ECO:0000313" key="6">
    <source>
        <dbReference type="Proteomes" id="UP000515514"/>
    </source>
</evidence>
<dbReference type="Pfam" id="PF02678">
    <property type="entry name" value="Pirin"/>
    <property type="match status" value="1"/>
</dbReference>
<dbReference type="InterPro" id="IPR012093">
    <property type="entry name" value="Pirin"/>
</dbReference>
<dbReference type="InterPro" id="IPR011051">
    <property type="entry name" value="RmlC_Cupin_sf"/>
</dbReference>
<evidence type="ECO:0008006" key="7">
    <source>
        <dbReference type="Google" id="ProtNLM"/>
    </source>
</evidence>
<proteinExistence type="inferred from homology"/>
<dbReference type="InterPro" id="IPR041602">
    <property type="entry name" value="Quercetinase_C"/>
</dbReference>
<evidence type="ECO:0000256" key="1">
    <source>
        <dbReference type="ARBA" id="ARBA00008416"/>
    </source>
</evidence>
<evidence type="ECO:0000313" key="5">
    <source>
        <dbReference type="EMBL" id="QNJ98719.1"/>
    </source>
</evidence>
<reference evidence="5 6" key="1">
    <citation type="submission" date="2020-04" db="EMBL/GenBank/DDBJ databases">
        <title>Genome sequence of Altibacter aquimarinus strain ALE3EI.</title>
        <authorList>
            <person name="Oh H.-M."/>
            <person name="Jang D."/>
        </authorList>
    </citation>
    <scope>NUCLEOTIDE SEQUENCE [LARGE SCALE GENOMIC DNA]</scope>
    <source>
        <strain evidence="5 6">ALE3EI</strain>
    </source>
</reference>
<evidence type="ECO:0000256" key="2">
    <source>
        <dbReference type="RuleBase" id="RU003457"/>
    </source>
</evidence>
<dbReference type="Pfam" id="PF17954">
    <property type="entry name" value="Pirin_C_2"/>
    <property type="match status" value="1"/>
</dbReference>
<evidence type="ECO:0000259" key="3">
    <source>
        <dbReference type="Pfam" id="PF02678"/>
    </source>
</evidence>
<keyword evidence="6" id="KW-1185">Reference proteome</keyword>
<dbReference type="InterPro" id="IPR014710">
    <property type="entry name" value="RmlC-like_jellyroll"/>
</dbReference>
<dbReference type="Gene3D" id="2.60.120.10">
    <property type="entry name" value="Jelly Rolls"/>
    <property type="match status" value="2"/>
</dbReference>
<evidence type="ECO:0000259" key="4">
    <source>
        <dbReference type="Pfam" id="PF17954"/>
    </source>
</evidence>
<dbReference type="SUPFAM" id="SSF51182">
    <property type="entry name" value="RmlC-like cupins"/>
    <property type="match status" value="1"/>
</dbReference>
<dbReference type="PANTHER" id="PTHR43212">
    <property type="entry name" value="QUERCETIN 2,3-DIOXYGENASE"/>
    <property type="match status" value="1"/>
</dbReference>
<protein>
    <recommendedName>
        <fullName evidence="7">Pirin</fullName>
    </recommendedName>
</protein>
<dbReference type="RefSeq" id="WP_186988603.1">
    <property type="nucleotide sequence ID" value="NZ_CP052909.1"/>
</dbReference>
<comment type="similarity">
    <text evidence="1 2">Belongs to the pirin family.</text>
</comment>
<dbReference type="EMBL" id="CP052909">
    <property type="protein sequence ID" value="QNJ98719.1"/>
    <property type="molecule type" value="Genomic_DNA"/>
</dbReference>